<proteinExistence type="predicted"/>
<accession>G8XTR5</accession>
<dbReference type="Proteomes" id="UP000113346">
    <property type="component" value="Segment"/>
</dbReference>
<evidence type="ECO:0000313" key="2">
    <source>
        <dbReference type="EMBL" id="AEV80557.1"/>
    </source>
</evidence>
<keyword evidence="1" id="KW-1133">Transmembrane helix</keyword>
<dbReference type="SUPFAM" id="SSF48726">
    <property type="entry name" value="Immunoglobulin"/>
    <property type="match status" value="1"/>
</dbReference>
<dbReference type="InterPro" id="IPR036179">
    <property type="entry name" value="Ig-like_dom_sf"/>
</dbReference>
<keyword evidence="1" id="KW-0472">Membrane</keyword>
<reference evidence="2" key="1">
    <citation type="submission" date="2011-12" db="EMBL/GenBank/DDBJ databases">
        <title>Comparative genomics of primate cytomegaloviruses.</title>
        <authorList>
            <person name="Davison A.J."/>
            <person name="Holton M."/>
            <person name="Dolan A."/>
            <person name="Dargan D.J."/>
            <person name="Gatherer D."/>
            <person name="Hayward G.S."/>
        </authorList>
    </citation>
    <scope>NUCLEOTIDE SEQUENCE [LARGE SCALE GENOMIC DNA]</scope>
    <source>
        <strain evidence="2">Colburn</strain>
    </source>
</reference>
<gene>
    <name evidence="2" type="primary">RL11O</name>
</gene>
<keyword evidence="1" id="KW-0812">Transmembrane</keyword>
<name>G8XTR5_SCMVC</name>
<feature type="transmembrane region" description="Helical" evidence="1">
    <location>
        <begin position="190"/>
        <end position="212"/>
    </location>
</feature>
<organismHost>
    <name type="scientific">Macaca</name>
    <name type="common">macaques</name>
    <dbReference type="NCBI Taxonomy" id="9539"/>
</organismHost>
<sequence>MILIQGERNSAKYTFFTFLFVLTHIASVLCVNCSKTQTRNGHVGDTISLQTSSLSGQGLLYWYKPPCGSNHRLCDYSNYDGKMNTANTSGPQFACVLNATILILLNVTTRDSGQYCSRKLSGSNSLSLYECYNVTVQSQLIPSPLPGPLKAITESNTRTPAIQVQIQAPSSLPQAGTNDTSYPEAQQQSAAHIAGVVVVLLLLLVIIILFFLKIPQKFWDKYHLKKTTAAL</sequence>
<protein>
    <submittedName>
        <fullName evidence="2">Membrane protein RL11O</fullName>
    </submittedName>
</protein>
<organism evidence="2 3">
    <name type="scientific">Simian cytomegalovirus (strain Colburn)</name>
    <dbReference type="NCBI Taxonomy" id="50292"/>
    <lineage>
        <taxon>Viruses</taxon>
        <taxon>Duplodnaviria</taxon>
        <taxon>Heunggongvirae</taxon>
        <taxon>Peploviricota</taxon>
        <taxon>Herviviricetes</taxon>
        <taxon>Herpesvirales</taxon>
        <taxon>Orthoherpesviridae</taxon>
        <taxon>Betaherpesvirinae</taxon>
        <taxon>Cytomegalovirus</taxon>
        <taxon>Cytomegalovirus cercopithecinebeta5</taxon>
    </lineage>
</organism>
<evidence type="ECO:0000313" key="3">
    <source>
        <dbReference type="Proteomes" id="UP000113346"/>
    </source>
</evidence>
<dbReference type="EMBL" id="FJ483969">
    <property type="protein sequence ID" value="AEV80557.1"/>
    <property type="molecule type" value="Genomic_DNA"/>
</dbReference>
<evidence type="ECO:0000256" key="1">
    <source>
        <dbReference type="SAM" id="Phobius"/>
    </source>
</evidence>